<dbReference type="Pfam" id="PF18765">
    <property type="entry name" value="Polbeta"/>
    <property type="match status" value="1"/>
</dbReference>
<protein>
    <submittedName>
        <fullName evidence="2">DNA polymerase subunit beta</fullName>
    </submittedName>
</protein>
<dbReference type="CDD" id="cd05403">
    <property type="entry name" value="NT_KNTase_like"/>
    <property type="match status" value="1"/>
</dbReference>
<dbReference type="EMBL" id="LATL02000268">
    <property type="protein sequence ID" value="KKD34448.1"/>
    <property type="molecule type" value="Genomic_DNA"/>
</dbReference>
<evidence type="ECO:0000313" key="3">
    <source>
        <dbReference type="Proteomes" id="UP000033607"/>
    </source>
</evidence>
<accession>A0A0F5Y6P5</accession>
<comment type="caution">
    <text evidence="2">The sequence shown here is derived from an EMBL/GenBank/DDBJ whole genome shotgun (WGS) entry which is preliminary data.</text>
</comment>
<dbReference type="InterPro" id="IPR041633">
    <property type="entry name" value="Polbeta"/>
</dbReference>
<gene>
    <name evidence="2" type="ORF">WN50_30815</name>
</gene>
<dbReference type="PANTHER" id="PTHR43852:SF2">
    <property type="entry name" value="PROTEIN ADENYLYLTRANSFERASE MNTA"/>
    <property type="match status" value="1"/>
</dbReference>
<dbReference type="AlphaFoldDB" id="A0A0F5Y6P5"/>
<dbReference type="PANTHER" id="PTHR43852">
    <property type="entry name" value="NUCLEOTIDYLTRANSFERASE"/>
    <property type="match status" value="1"/>
</dbReference>
<dbReference type="SUPFAM" id="SSF81301">
    <property type="entry name" value="Nucleotidyltransferase"/>
    <property type="match status" value="1"/>
</dbReference>
<name>A0A0F5Y6P5_9CYAN</name>
<dbReference type="Proteomes" id="UP000033607">
    <property type="component" value="Unassembled WGS sequence"/>
</dbReference>
<proteinExistence type="predicted"/>
<reference evidence="2 3" key="1">
    <citation type="submission" date="2015-06" db="EMBL/GenBank/DDBJ databases">
        <title>Draft genome assembly of filamentous brackish cyanobacterium Limnoraphis robusta strain CS-951.</title>
        <authorList>
            <person name="Willis A."/>
            <person name="Parks M."/>
            <person name="Burford M.A."/>
        </authorList>
    </citation>
    <scope>NUCLEOTIDE SEQUENCE [LARGE SCALE GENOMIC DNA]</scope>
    <source>
        <strain evidence="2 3">CS-951</strain>
    </source>
</reference>
<dbReference type="InterPro" id="IPR052930">
    <property type="entry name" value="TA_antitoxin_MntA"/>
</dbReference>
<evidence type="ECO:0000259" key="1">
    <source>
        <dbReference type="Pfam" id="PF18765"/>
    </source>
</evidence>
<dbReference type="Gene3D" id="3.30.460.10">
    <property type="entry name" value="Beta Polymerase, domain 2"/>
    <property type="match status" value="1"/>
</dbReference>
<organism evidence="2 3">
    <name type="scientific">Limnoraphis robusta CS-951</name>
    <dbReference type="NCBI Taxonomy" id="1637645"/>
    <lineage>
        <taxon>Bacteria</taxon>
        <taxon>Bacillati</taxon>
        <taxon>Cyanobacteriota</taxon>
        <taxon>Cyanophyceae</taxon>
        <taxon>Oscillatoriophycideae</taxon>
        <taxon>Oscillatoriales</taxon>
        <taxon>Sirenicapillariaceae</taxon>
        <taxon>Limnoraphis</taxon>
    </lineage>
</organism>
<evidence type="ECO:0000313" key="2">
    <source>
        <dbReference type="EMBL" id="KKD34448.1"/>
    </source>
</evidence>
<feature type="domain" description="Polymerase beta nucleotidyltransferase" evidence="1">
    <location>
        <begin position="40"/>
        <end position="125"/>
    </location>
</feature>
<dbReference type="InterPro" id="IPR043519">
    <property type="entry name" value="NT_sf"/>
</dbReference>
<sequence length="135" mass="15562">MGKWGSSVLSDRIQYWRKRQAQQKAQNQRMVLQARSQLVEIVNVLVEKFNVTKVIVFGSLVKDKFTAESDIDIAVEGIRKQDFFTALSAVNRLTDRWVDLKPIEDLEPHFRQRVLETGECIYEADFSKSSSGTDH</sequence>